<keyword evidence="4" id="KW-1185">Reference proteome</keyword>
<comment type="similarity">
    <text evidence="1">Belongs to the nucleoside-specific channel-forming outer membrane porin (Tsx) (TC 1.B.10) family.</text>
</comment>
<sequence length="250" mass="27751">MRKSLVALSVVAAATTFPAQAEYLYGFGDMSVNYLDWSNGTEERAGHQKDFWYLELEGGAGFTWGELYGFADLENADQGSDKARTSLKGSIAYKTGLAELRLYGQIYNTNSDGFTAQNNVLGLSYAFNGDGWFFNPFIGFHHTMTSADWKNPSSFTGMNGGMFGWVAGYNFNAFGEKFMISNWHESEFGRNDKYMIVSGEGDAVSSNGAVALWWNATDNITTGIQYRYAFNKLGTSGNQNAMIYTVKYNF</sequence>
<evidence type="ECO:0000313" key="4">
    <source>
        <dbReference type="Proteomes" id="UP000196485"/>
    </source>
</evidence>
<dbReference type="AlphaFoldDB" id="A0A1Y6KS06"/>
<dbReference type="SUPFAM" id="SSF111364">
    <property type="entry name" value="Tsx-like channel"/>
    <property type="match status" value="1"/>
</dbReference>
<evidence type="ECO:0008006" key="5">
    <source>
        <dbReference type="Google" id="ProtNLM"/>
    </source>
</evidence>
<dbReference type="InterPro" id="IPR018013">
    <property type="entry name" value="Channel_Tsx-like"/>
</dbReference>
<dbReference type="RefSeq" id="WP_087819245.1">
    <property type="nucleotide sequence ID" value="NZ_FYAH01000001.1"/>
</dbReference>
<reference evidence="4" key="1">
    <citation type="submission" date="2017-06" db="EMBL/GenBank/DDBJ databases">
        <authorList>
            <person name="Rodrigo-Torres L."/>
            <person name="Arahal R. D."/>
            <person name="Lucena T."/>
        </authorList>
    </citation>
    <scope>NUCLEOTIDE SEQUENCE [LARGE SCALE GENOMIC DNA]</scope>
    <source>
        <strain evidence="4">type strain: CECT 9192</strain>
    </source>
</reference>
<evidence type="ECO:0000313" key="3">
    <source>
        <dbReference type="EMBL" id="SMY14812.1"/>
    </source>
</evidence>
<dbReference type="GO" id="GO:0009279">
    <property type="term" value="C:cell outer membrane"/>
    <property type="evidence" value="ECO:0007669"/>
    <property type="project" value="InterPro"/>
</dbReference>
<feature type="signal peptide" evidence="2">
    <location>
        <begin position="1"/>
        <end position="21"/>
    </location>
</feature>
<proteinExistence type="inferred from homology"/>
<gene>
    <name evidence="3" type="ORF">PAQU9191_00026</name>
</gene>
<accession>A0A1Y6KS06</accession>
<protein>
    <recommendedName>
        <fullName evidence="5">Nucleoside-specific channel-forming protein, Tsx</fullName>
    </recommendedName>
</protein>
<evidence type="ECO:0000256" key="2">
    <source>
        <dbReference type="SAM" id="SignalP"/>
    </source>
</evidence>
<evidence type="ECO:0000256" key="1">
    <source>
        <dbReference type="ARBA" id="ARBA00008728"/>
    </source>
</evidence>
<dbReference type="Proteomes" id="UP000196485">
    <property type="component" value="Unassembled WGS sequence"/>
</dbReference>
<feature type="chain" id="PRO_5012147723" description="Nucleoside-specific channel-forming protein, Tsx" evidence="2">
    <location>
        <begin position="22"/>
        <end position="250"/>
    </location>
</feature>
<dbReference type="Pfam" id="PF03502">
    <property type="entry name" value="Channel_Tsx"/>
    <property type="match status" value="1"/>
</dbReference>
<dbReference type="EMBL" id="FYAH01000001">
    <property type="protein sequence ID" value="SMY14812.1"/>
    <property type="molecule type" value="Genomic_DNA"/>
</dbReference>
<dbReference type="InterPro" id="IPR036777">
    <property type="entry name" value="Channel_Tsx-like_sf"/>
</dbReference>
<name>A0A1Y6KS06_9GAMM</name>
<keyword evidence="2" id="KW-0732">Signal</keyword>
<organism evidence="3 4">
    <name type="scientific">Photobacterium aquimaris</name>
    <dbReference type="NCBI Taxonomy" id="512643"/>
    <lineage>
        <taxon>Bacteria</taxon>
        <taxon>Pseudomonadati</taxon>
        <taxon>Pseudomonadota</taxon>
        <taxon>Gammaproteobacteria</taxon>
        <taxon>Vibrionales</taxon>
        <taxon>Vibrionaceae</taxon>
        <taxon>Photobacterium</taxon>
    </lineage>
</organism>
<dbReference type="NCBIfam" id="NF008574">
    <property type="entry name" value="PRK11528.1"/>
    <property type="match status" value="1"/>
</dbReference>